<dbReference type="InterPro" id="IPR012981">
    <property type="entry name" value="PIH1_N"/>
</dbReference>
<dbReference type="GO" id="GO:0005737">
    <property type="term" value="C:cytoplasm"/>
    <property type="evidence" value="ECO:0007669"/>
    <property type="project" value="TreeGrafter"/>
</dbReference>
<evidence type="ECO:0000256" key="1">
    <source>
        <dbReference type="ARBA" id="ARBA00008511"/>
    </source>
</evidence>
<feature type="region of interest" description="Disordered" evidence="3">
    <location>
        <begin position="447"/>
        <end position="525"/>
    </location>
</feature>
<feature type="region of interest" description="Disordered" evidence="3">
    <location>
        <begin position="239"/>
        <end position="325"/>
    </location>
</feature>
<sequence>MPLETVNFMNKNTKDGETFTPTPEEIQTIRKKMDDPKFLKLFQEYMKSMEDPETRREEEAYLEQVEREAREGGDYSFDFVFPRPGFVVELLEAKTSYRVKATSSVAAQAKKHANTPVYINMCSSEKIDPFREETTGDRNSSNWFVPVSISKPRTELFSEEPNRNAGEEGQEVESCGPEAVVVYDAVFHPHTLQLADRSDRFCCFLVNIAVEHINTGYGDNHGFQFRRLSSDIASVGSLQNQTVRREKGKSPFELAANEPVLKRPTQKLPQPLEVAEEKSGRGSSSEKGIAGSVGCRSDGNKGKDKKVISEEAKGSSTRRGTPEEENMPQYTIAHRGHIDLSDTWGWKIVDRRIGVPEALVVKMEFVGLQSSSALDVEVEGVYVKIARSNLHNYHGSLLLPFTVEPTPLEAKFERKRSTLTLVLRVVPPAPTGVSAADMRQQLMGSCTPDAPMDADAGGEQVLNDHHTDGKKADTATVDDDVNPTTESEDVHTGRAVPNSMEKNVERREEDVSTPQFSTMSDQERVRQVMEKVQAARRERERVEREEIEKKIGENRKDTNTDTTVTEGCALGNGAVVDSSIDHNHTPVEAATVMPATTAAVPPSDGPSDERRKEEELETLRRRQDAWRQGVQQRLDMTEEEERQEAQRVEREAQREAERLKRRANAAKLQEAAEAKLRECMNEVPLSNKHIFTID</sequence>
<dbReference type="InterPro" id="IPR041442">
    <property type="entry name" value="PIH1D1/2/3_CS-like"/>
</dbReference>
<feature type="compositionally biased region" description="Basic and acidic residues" evidence="3">
    <location>
        <begin position="607"/>
        <end position="625"/>
    </location>
</feature>
<proteinExistence type="inferred from homology"/>
<name>A0A3L6KZK8_9TRYP</name>
<dbReference type="Proteomes" id="UP000266743">
    <property type="component" value="Chromosome 10"/>
</dbReference>
<dbReference type="AlphaFoldDB" id="A0A3L6KZK8"/>
<feature type="coiled-coil region" evidence="2">
    <location>
        <begin position="525"/>
        <end position="555"/>
    </location>
</feature>
<protein>
    <submittedName>
        <fullName evidence="6">Pre-RNA processing PIH1/Nop17</fullName>
    </submittedName>
</protein>
<feature type="region of interest" description="Disordered" evidence="3">
    <location>
        <begin position="595"/>
        <end position="651"/>
    </location>
</feature>
<feature type="domain" description="PIH1 N-terminal" evidence="4">
    <location>
        <begin position="178"/>
        <end position="247"/>
    </location>
</feature>
<evidence type="ECO:0000259" key="5">
    <source>
        <dbReference type="Pfam" id="PF18201"/>
    </source>
</evidence>
<feature type="domain" description="PIH1D1/2/3 CS-like" evidence="5">
    <location>
        <begin position="327"/>
        <end position="426"/>
    </location>
</feature>
<comment type="caution">
    <text evidence="6">The sequence shown here is derived from an EMBL/GenBank/DDBJ whole genome shotgun (WGS) entry which is preliminary data.</text>
</comment>
<dbReference type="InterPro" id="IPR050734">
    <property type="entry name" value="PIH1/Kintoun_subfamily"/>
</dbReference>
<dbReference type="PANTHER" id="PTHR22997:SF7">
    <property type="entry name" value="PIH1 N-TERMINAL DOMAIN-CONTAINING PROTEIN"/>
    <property type="match status" value="1"/>
</dbReference>
<feature type="region of interest" description="Disordered" evidence="3">
    <location>
        <begin position="1"/>
        <end position="21"/>
    </location>
</feature>
<dbReference type="PANTHER" id="PTHR22997">
    <property type="entry name" value="PIH1 DOMAIN-CONTAINING PROTEIN 1"/>
    <property type="match status" value="1"/>
</dbReference>
<evidence type="ECO:0000259" key="4">
    <source>
        <dbReference type="Pfam" id="PF08190"/>
    </source>
</evidence>
<feature type="compositionally biased region" description="Basic and acidic residues" evidence="3">
    <location>
        <begin position="462"/>
        <end position="473"/>
    </location>
</feature>
<feature type="compositionally biased region" description="Basic and acidic residues" evidence="3">
    <location>
        <begin position="298"/>
        <end position="313"/>
    </location>
</feature>
<feature type="domain" description="PIH1 N-terminal" evidence="4">
    <location>
        <begin position="50"/>
        <end position="155"/>
    </location>
</feature>
<evidence type="ECO:0000256" key="3">
    <source>
        <dbReference type="SAM" id="MobiDB-lite"/>
    </source>
</evidence>
<comment type="similarity">
    <text evidence="1">Belongs to the PIH1 family.</text>
</comment>
<reference evidence="6" key="1">
    <citation type="submission" date="2018-09" db="EMBL/GenBank/DDBJ databases">
        <title>whole genome sequence of T. equiperdum IVM-t1 strain.</title>
        <authorList>
            <person name="Suganuma K."/>
        </authorList>
    </citation>
    <scope>NUCLEOTIDE SEQUENCE [LARGE SCALE GENOMIC DNA]</scope>
    <source>
        <strain evidence="6">IVM-t1</strain>
    </source>
</reference>
<dbReference type="Pfam" id="PF08190">
    <property type="entry name" value="PIH1"/>
    <property type="match status" value="2"/>
</dbReference>
<keyword evidence="2" id="KW-0175">Coiled coil</keyword>
<evidence type="ECO:0000256" key="2">
    <source>
        <dbReference type="SAM" id="Coils"/>
    </source>
</evidence>
<gene>
    <name evidence="6" type="ORF">DPX39_100134800</name>
</gene>
<dbReference type="Pfam" id="PF18201">
    <property type="entry name" value="PIH1_CS"/>
    <property type="match status" value="1"/>
</dbReference>
<dbReference type="EMBL" id="QSBY01000010">
    <property type="protein sequence ID" value="RHW69794.1"/>
    <property type="molecule type" value="Genomic_DNA"/>
</dbReference>
<evidence type="ECO:0000313" key="6">
    <source>
        <dbReference type="EMBL" id="RHW69794.1"/>
    </source>
</evidence>
<accession>A0A3L6KZK8</accession>
<organism evidence="6">
    <name type="scientific">Trypanosoma brucei equiperdum</name>
    <dbReference type="NCBI Taxonomy" id="630700"/>
    <lineage>
        <taxon>Eukaryota</taxon>
        <taxon>Discoba</taxon>
        <taxon>Euglenozoa</taxon>
        <taxon>Kinetoplastea</taxon>
        <taxon>Metakinetoplastina</taxon>
        <taxon>Trypanosomatida</taxon>
        <taxon>Trypanosomatidae</taxon>
        <taxon>Trypanosoma</taxon>
    </lineage>
</organism>